<feature type="domain" description="Transcription factor Iwr1" evidence="11">
    <location>
        <begin position="225"/>
        <end position="291"/>
    </location>
</feature>
<dbReference type="OrthoDB" id="6255506at2759"/>
<evidence type="ECO:0000313" key="12">
    <source>
        <dbReference type="EMBL" id="ORZ02873.1"/>
    </source>
</evidence>
<comment type="subcellular location">
    <subcellularLocation>
        <location evidence="3">Cytoplasm</location>
    </subcellularLocation>
    <subcellularLocation>
        <location evidence="2">Nucleus</location>
    </subcellularLocation>
</comment>
<dbReference type="EMBL" id="MCGN01000001">
    <property type="protein sequence ID" value="ORZ02873.1"/>
    <property type="molecule type" value="Genomic_DNA"/>
</dbReference>
<comment type="caution">
    <text evidence="12">The sequence shown here is derived from an EMBL/GenBank/DDBJ whole genome shotgun (WGS) entry which is preliminary data.</text>
</comment>
<feature type="region of interest" description="Disordered" evidence="10">
    <location>
        <begin position="45"/>
        <end position="70"/>
    </location>
</feature>
<evidence type="ECO:0000259" key="11">
    <source>
        <dbReference type="Pfam" id="PF08574"/>
    </source>
</evidence>
<keyword evidence="8" id="KW-0653">Protein transport</keyword>
<feature type="compositionally biased region" description="Acidic residues" evidence="10">
    <location>
        <begin position="288"/>
        <end position="314"/>
    </location>
</feature>
<feature type="compositionally biased region" description="Acidic residues" evidence="10">
    <location>
        <begin position="262"/>
        <end position="279"/>
    </location>
</feature>
<keyword evidence="6" id="KW-0813">Transport</keyword>
<evidence type="ECO:0000256" key="5">
    <source>
        <dbReference type="ARBA" id="ARBA00017036"/>
    </source>
</evidence>
<feature type="region of interest" description="Disordered" evidence="10">
    <location>
        <begin position="262"/>
        <end position="314"/>
    </location>
</feature>
<feature type="compositionally biased region" description="Basic and acidic residues" evidence="10">
    <location>
        <begin position="120"/>
        <end position="137"/>
    </location>
</feature>
<organism evidence="12 13">
    <name type="scientific">Syncephalastrum racemosum</name>
    <name type="common">Filamentous fungus</name>
    <dbReference type="NCBI Taxonomy" id="13706"/>
    <lineage>
        <taxon>Eukaryota</taxon>
        <taxon>Fungi</taxon>
        <taxon>Fungi incertae sedis</taxon>
        <taxon>Mucoromycota</taxon>
        <taxon>Mucoromycotina</taxon>
        <taxon>Mucoromycetes</taxon>
        <taxon>Mucorales</taxon>
        <taxon>Syncephalastraceae</taxon>
        <taxon>Syncephalastrum</taxon>
    </lineage>
</organism>
<keyword evidence="9" id="KW-0539">Nucleus</keyword>
<evidence type="ECO:0000256" key="9">
    <source>
        <dbReference type="ARBA" id="ARBA00023242"/>
    </source>
</evidence>
<sequence>MDTPPLTSESRPSENKRAEQHDMPQQMNFVRIKRKRNEEPLEALLFQEGLSDAGHPNEKRSRKHDPLATSDSSLSVNAVALPTIFRLVETVDEKSFTNVADVQKLKERLSRRSQINVRPHTPETSEERKDRLAEQHQRNAKQARYRVIAQNRSKAEDGRNADGKTSEQEISQLLDMYEAVREEDIKQPKLFPGEECDDPDDIMCNFIPMVKEYLTLNEKTPMESDEYVYDVYYRDDSNANVSVHSTNVASLVWYDDADYMNNNDEDSELGDNEDEDSNAEDYYQNDYPDTESDLDFEDQNDYVLSSDDDEDYYV</sequence>
<evidence type="ECO:0000256" key="6">
    <source>
        <dbReference type="ARBA" id="ARBA00022448"/>
    </source>
</evidence>
<evidence type="ECO:0000313" key="13">
    <source>
        <dbReference type="Proteomes" id="UP000242180"/>
    </source>
</evidence>
<feature type="region of interest" description="Disordered" evidence="10">
    <location>
        <begin position="111"/>
        <end position="167"/>
    </location>
</feature>
<dbReference type="InterPro" id="IPR013883">
    <property type="entry name" value="TF_Iwr1_dom"/>
</dbReference>
<protein>
    <recommendedName>
        <fullName evidence="5">Probable RNA polymerase II nuclear localization protein SLC7A6OS</fullName>
    </recommendedName>
</protein>
<dbReference type="PANTHER" id="PTHR31196:SF2">
    <property type="entry name" value="RNA POLYMERASE II NUCLEAR LOCALIZATION PROTEIN SLC7A6OS-RELATED"/>
    <property type="match status" value="1"/>
</dbReference>
<dbReference type="InterPro" id="IPR040218">
    <property type="entry name" value="SLC7A6OS"/>
</dbReference>
<evidence type="ECO:0000256" key="2">
    <source>
        <dbReference type="ARBA" id="ARBA00004123"/>
    </source>
</evidence>
<gene>
    <name evidence="12" type="ORF">BCR43DRAFT_482313</name>
</gene>
<evidence type="ECO:0000256" key="3">
    <source>
        <dbReference type="ARBA" id="ARBA00004496"/>
    </source>
</evidence>
<dbReference type="GO" id="GO:0005737">
    <property type="term" value="C:cytoplasm"/>
    <property type="evidence" value="ECO:0007669"/>
    <property type="project" value="UniProtKB-SubCell"/>
</dbReference>
<dbReference type="GO" id="GO:0005634">
    <property type="term" value="C:nucleus"/>
    <property type="evidence" value="ECO:0007669"/>
    <property type="project" value="UniProtKB-SubCell"/>
</dbReference>
<keyword evidence="13" id="KW-1185">Reference proteome</keyword>
<dbReference type="PANTHER" id="PTHR31196">
    <property type="entry name" value="RNA POLYMERASE II NUCLEAR LOCALIZATION PROTEIN SLC7A6OS-RELATED"/>
    <property type="match status" value="1"/>
</dbReference>
<dbReference type="FunCoup" id="A0A1X2HTJ3">
    <property type="interactions" value="200"/>
</dbReference>
<feature type="compositionally biased region" description="Basic and acidic residues" evidence="10">
    <location>
        <begin position="11"/>
        <end position="22"/>
    </location>
</feature>
<feature type="compositionally biased region" description="Polar residues" evidence="10">
    <location>
        <begin position="1"/>
        <end position="10"/>
    </location>
</feature>
<feature type="region of interest" description="Disordered" evidence="10">
    <location>
        <begin position="1"/>
        <end position="29"/>
    </location>
</feature>
<dbReference type="AlphaFoldDB" id="A0A1X2HTJ3"/>
<evidence type="ECO:0000256" key="7">
    <source>
        <dbReference type="ARBA" id="ARBA00022490"/>
    </source>
</evidence>
<feature type="compositionally biased region" description="Basic and acidic residues" evidence="10">
    <location>
        <begin position="153"/>
        <end position="167"/>
    </location>
</feature>
<evidence type="ECO:0000256" key="4">
    <source>
        <dbReference type="ARBA" id="ARBA00010218"/>
    </source>
</evidence>
<reference evidence="12 13" key="1">
    <citation type="submission" date="2016-07" db="EMBL/GenBank/DDBJ databases">
        <title>Pervasive Adenine N6-methylation of Active Genes in Fungi.</title>
        <authorList>
            <consortium name="DOE Joint Genome Institute"/>
            <person name="Mondo S.J."/>
            <person name="Dannebaum R.O."/>
            <person name="Kuo R.C."/>
            <person name="Labutti K."/>
            <person name="Haridas S."/>
            <person name="Kuo A."/>
            <person name="Salamov A."/>
            <person name="Ahrendt S.R."/>
            <person name="Lipzen A."/>
            <person name="Sullivan W."/>
            <person name="Andreopoulos W.B."/>
            <person name="Clum A."/>
            <person name="Lindquist E."/>
            <person name="Daum C."/>
            <person name="Ramamoorthy G.K."/>
            <person name="Gryganskyi A."/>
            <person name="Culley D."/>
            <person name="Magnuson J.K."/>
            <person name="James T.Y."/>
            <person name="O'Malley M.A."/>
            <person name="Stajich J.E."/>
            <person name="Spatafora J.W."/>
            <person name="Visel A."/>
            <person name="Grigoriev I.V."/>
        </authorList>
    </citation>
    <scope>NUCLEOTIDE SEQUENCE [LARGE SCALE GENOMIC DNA]</scope>
    <source>
        <strain evidence="12 13">NRRL 2496</strain>
    </source>
</reference>
<evidence type="ECO:0000256" key="1">
    <source>
        <dbReference type="ARBA" id="ARBA00003202"/>
    </source>
</evidence>
<accession>A0A1X2HTJ3</accession>
<comment type="function">
    <text evidence="1">Directs RNA polymerase II nuclear import.</text>
</comment>
<dbReference type="Pfam" id="PF08574">
    <property type="entry name" value="Iwr1"/>
    <property type="match status" value="1"/>
</dbReference>
<comment type="similarity">
    <text evidence="4">Belongs to the IWR1/SLC7A6OS family.</text>
</comment>
<evidence type="ECO:0000256" key="10">
    <source>
        <dbReference type="SAM" id="MobiDB-lite"/>
    </source>
</evidence>
<dbReference type="OMA" id="QMWSKYP"/>
<dbReference type="STRING" id="13706.A0A1X2HTJ3"/>
<dbReference type="GO" id="GO:0032502">
    <property type="term" value="P:developmental process"/>
    <property type="evidence" value="ECO:0007669"/>
    <property type="project" value="TreeGrafter"/>
</dbReference>
<dbReference type="InParanoid" id="A0A1X2HTJ3"/>
<dbReference type="GO" id="GO:0015031">
    <property type="term" value="P:protein transport"/>
    <property type="evidence" value="ECO:0007669"/>
    <property type="project" value="UniProtKB-KW"/>
</dbReference>
<keyword evidence="7" id="KW-0963">Cytoplasm</keyword>
<name>A0A1X2HTJ3_SYNRA</name>
<evidence type="ECO:0000256" key="8">
    <source>
        <dbReference type="ARBA" id="ARBA00022927"/>
    </source>
</evidence>
<proteinExistence type="inferred from homology"/>
<dbReference type="Proteomes" id="UP000242180">
    <property type="component" value="Unassembled WGS sequence"/>
</dbReference>